<dbReference type="Gene3D" id="3.30.930.10">
    <property type="entry name" value="Bira Bifunctional Protein, Domain 2"/>
    <property type="match status" value="1"/>
</dbReference>
<dbReference type="GO" id="GO:0070146">
    <property type="term" value="P:mitochondrial aspartyl-tRNA aminoacylation"/>
    <property type="evidence" value="ECO:0007669"/>
    <property type="project" value="EnsemblFungi"/>
</dbReference>
<dbReference type="eggNOG" id="KOG2411">
    <property type="taxonomic scope" value="Eukaryota"/>
</dbReference>
<dbReference type="InterPro" id="IPR004364">
    <property type="entry name" value="Aa-tRNA-synt_II"/>
</dbReference>
<dbReference type="Pfam" id="PF00152">
    <property type="entry name" value="tRNA-synt_2"/>
    <property type="match status" value="1"/>
</dbReference>
<sequence length="697" mass="77683">MIATSYAKRNISCLNPRGLTRLSSWHKTARLPASANASRRCFHDGKDVAPRRNTNIAESEYLKEYKGAYNVSTNASFFDFESITDHLNTETVAAGFLVSTRRLSDSLLFATLRKGIGKDVQILVRDPEMVKKVGSTNLYSAVSVTGTLQLKRQPKNKAEGSKEGPATAKDVELVAEEFVCLNSFSEDIPSGPDRVHPPTSRHLQIRFDPKLQAAILFRSEVLKFARKGLADFTEVETPILFKSTPEGAREFLVPTRRAGRAYALPQSPQQYKQILMASGIEKYVQFARCFRDEDLRSDRQPEFTQIDLEMAWTDGEGVMKRVEQFVKDLYCNVTHPAFSLPSLDQAPFYRMDYDEAMTEHGSDKPDLRIPGLIHRIDHIVPKQLLGMITHLENPIIEAYKIRLDGTPQTIQTFLRDFFKTTEGQIFDQNPHGVPGISIYDPRKPLEGLQTFGFEGAELIKDFYGSLPKGRLDSEEEHKIASTLDEGDLLLLQARSDLSHSGGSTPLGDLRRAIYQAAVSRGLLKADPRHLYLWVTGFPMFTPENGVDPGQGGRSKFSATHHPFTAPKTAADVDLLISNPLKAKADHYDLVVNGVELGGGSRRIHSAEMQKFVMRDVLKMRDERINDFDHLLKSLAAGCPPHAGFAFGFDRLMAVLCGTDSVRDVIAFPKNGSGDDLMVGSPGKIGSDDLKPYHLKRD</sequence>
<proteinExistence type="inferred from homology"/>
<dbReference type="InterPro" id="IPR006195">
    <property type="entry name" value="aa-tRNA-synth_II"/>
</dbReference>
<dbReference type="OMA" id="LCGWVDR"/>
<comment type="similarity">
    <text evidence="1">Belongs to the class-II aminoacyl-tRNA synthetase family. Type 1 subfamily.</text>
</comment>
<evidence type="ECO:0000313" key="9">
    <source>
        <dbReference type="Proteomes" id="UP000016922"/>
    </source>
</evidence>
<protein>
    <submittedName>
        <fullName evidence="8">Class II aaRS and biotin synthetase</fullName>
    </submittedName>
</protein>
<dbReference type="GO" id="GO:0005739">
    <property type="term" value="C:mitochondrion"/>
    <property type="evidence" value="ECO:0007669"/>
    <property type="project" value="EnsemblFungi"/>
</dbReference>
<dbReference type="OrthoDB" id="439710at2759"/>
<dbReference type="Proteomes" id="UP000016922">
    <property type="component" value="Unassembled WGS sequence"/>
</dbReference>
<dbReference type="RefSeq" id="XP_008077376.1">
    <property type="nucleotide sequence ID" value="XM_008079185.1"/>
</dbReference>
<dbReference type="InterPro" id="IPR004115">
    <property type="entry name" value="GAD-like_sf"/>
</dbReference>
<dbReference type="PANTHER" id="PTHR22594:SF5">
    <property type="entry name" value="ASPARTATE--TRNA LIGASE, MITOCHONDRIAL"/>
    <property type="match status" value="1"/>
</dbReference>
<evidence type="ECO:0000256" key="6">
    <source>
        <dbReference type="ARBA" id="ARBA00023146"/>
    </source>
</evidence>
<evidence type="ECO:0000256" key="1">
    <source>
        <dbReference type="ARBA" id="ARBA00006303"/>
    </source>
</evidence>
<gene>
    <name evidence="8" type="ORF">GLAREA_10996</name>
</gene>
<dbReference type="InterPro" id="IPR004524">
    <property type="entry name" value="Asp-tRNA-ligase_1"/>
</dbReference>
<dbReference type="EMBL" id="KE145354">
    <property type="protein sequence ID" value="EPE35297.1"/>
    <property type="molecule type" value="Genomic_DNA"/>
</dbReference>
<accession>S3DA42</accession>
<dbReference type="Gene3D" id="3.30.1360.30">
    <property type="entry name" value="GAD-like domain"/>
    <property type="match status" value="1"/>
</dbReference>
<dbReference type="InterPro" id="IPR012340">
    <property type="entry name" value="NA-bd_OB-fold"/>
</dbReference>
<dbReference type="HOGENOM" id="CLU_014330_2_1_1"/>
<dbReference type="SUPFAM" id="SSF55681">
    <property type="entry name" value="Class II aaRS and biotin synthetases"/>
    <property type="match status" value="1"/>
</dbReference>
<dbReference type="GO" id="GO:0005524">
    <property type="term" value="F:ATP binding"/>
    <property type="evidence" value="ECO:0007669"/>
    <property type="project" value="UniProtKB-KW"/>
</dbReference>
<evidence type="ECO:0000256" key="3">
    <source>
        <dbReference type="ARBA" id="ARBA00022741"/>
    </source>
</evidence>
<organism evidence="8 9">
    <name type="scientific">Glarea lozoyensis (strain ATCC 20868 / MF5171)</name>
    <dbReference type="NCBI Taxonomy" id="1116229"/>
    <lineage>
        <taxon>Eukaryota</taxon>
        <taxon>Fungi</taxon>
        <taxon>Dikarya</taxon>
        <taxon>Ascomycota</taxon>
        <taxon>Pezizomycotina</taxon>
        <taxon>Leotiomycetes</taxon>
        <taxon>Helotiales</taxon>
        <taxon>Helotiaceae</taxon>
        <taxon>Glarea</taxon>
    </lineage>
</organism>
<dbReference type="STRING" id="1116229.S3DA42"/>
<evidence type="ECO:0000259" key="7">
    <source>
        <dbReference type="PROSITE" id="PS50862"/>
    </source>
</evidence>
<keyword evidence="2" id="KW-0436">Ligase</keyword>
<keyword evidence="4" id="KW-0067">ATP-binding</keyword>
<evidence type="ECO:0000256" key="4">
    <source>
        <dbReference type="ARBA" id="ARBA00022840"/>
    </source>
</evidence>
<dbReference type="AlphaFoldDB" id="S3DA42"/>
<dbReference type="PROSITE" id="PS50862">
    <property type="entry name" value="AA_TRNA_LIGASE_II"/>
    <property type="match status" value="1"/>
</dbReference>
<name>S3DA42_GLAL2</name>
<dbReference type="SUPFAM" id="SSF50249">
    <property type="entry name" value="Nucleic acid-binding proteins"/>
    <property type="match status" value="1"/>
</dbReference>
<feature type="domain" description="Aminoacyl-transfer RNA synthetases class-II family profile" evidence="7">
    <location>
        <begin position="224"/>
        <end position="681"/>
    </location>
</feature>
<evidence type="ECO:0000313" key="8">
    <source>
        <dbReference type="EMBL" id="EPE35297.1"/>
    </source>
</evidence>
<dbReference type="PANTHER" id="PTHR22594">
    <property type="entry name" value="ASPARTYL/LYSYL-TRNA SYNTHETASE"/>
    <property type="match status" value="1"/>
</dbReference>
<evidence type="ECO:0000256" key="5">
    <source>
        <dbReference type="ARBA" id="ARBA00022917"/>
    </source>
</evidence>
<evidence type="ECO:0000256" key="2">
    <source>
        <dbReference type="ARBA" id="ARBA00022598"/>
    </source>
</evidence>
<dbReference type="KEGG" id="glz:GLAREA_10996"/>
<dbReference type="GeneID" id="19470038"/>
<dbReference type="GO" id="GO:0004815">
    <property type="term" value="F:aspartate-tRNA ligase activity"/>
    <property type="evidence" value="ECO:0007669"/>
    <property type="project" value="EnsemblFungi"/>
</dbReference>
<dbReference type="Gene3D" id="2.40.50.140">
    <property type="entry name" value="Nucleic acid-binding proteins"/>
    <property type="match status" value="1"/>
</dbReference>
<reference evidence="8 9" key="1">
    <citation type="journal article" date="2013" name="BMC Genomics">
        <title>Genomics-driven discovery of the pneumocandin biosynthetic gene cluster in the fungus Glarea lozoyensis.</title>
        <authorList>
            <person name="Chen L."/>
            <person name="Yue Q."/>
            <person name="Zhang X."/>
            <person name="Xiang M."/>
            <person name="Wang C."/>
            <person name="Li S."/>
            <person name="Che Y."/>
            <person name="Ortiz-Lopez F.J."/>
            <person name="Bills G.F."/>
            <person name="Liu X."/>
            <person name="An Z."/>
        </authorList>
    </citation>
    <scope>NUCLEOTIDE SEQUENCE [LARGE SCALE GENOMIC DNA]</scope>
    <source>
        <strain evidence="9">ATCC 20868 / MF5171</strain>
    </source>
</reference>
<keyword evidence="9" id="KW-1185">Reference proteome</keyword>
<dbReference type="HAMAP" id="MF_00044">
    <property type="entry name" value="Asp_tRNA_synth_type1"/>
    <property type="match status" value="1"/>
</dbReference>
<keyword evidence="6" id="KW-0030">Aminoacyl-tRNA synthetase</keyword>
<dbReference type="PRINTS" id="PR01042">
    <property type="entry name" value="TRNASYNTHASP"/>
</dbReference>
<dbReference type="NCBIfam" id="TIGR00459">
    <property type="entry name" value="aspS_bact"/>
    <property type="match status" value="1"/>
</dbReference>
<keyword evidence="5" id="KW-0648">Protein biosynthesis</keyword>
<keyword evidence="3" id="KW-0547">Nucleotide-binding</keyword>
<dbReference type="InterPro" id="IPR045864">
    <property type="entry name" value="aa-tRNA-synth_II/BPL/LPL"/>
</dbReference>
<dbReference type="InterPro" id="IPR002312">
    <property type="entry name" value="Asp/Asn-tRNA-synth_IIb"/>
</dbReference>